<dbReference type="Proteomes" id="UP000659061">
    <property type="component" value="Unassembled WGS sequence"/>
</dbReference>
<accession>A0A8I0G2R5</accession>
<dbReference type="AlphaFoldDB" id="A0A8I0G2R5"/>
<dbReference type="PANTHER" id="PTHR42911">
    <property type="entry name" value="MODULATOR OF FTSH PROTEASE HFLC"/>
    <property type="match status" value="1"/>
</dbReference>
<gene>
    <name evidence="4" type="ORF">BJ975_002367</name>
    <name evidence="3" type="ORF">IDH50_16355</name>
</gene>
<keyword evidence="5" id="KW-1185">Reference proteome</keyword>
<evidence type="ECO:0000313" key="5">
    <source>
        <dbReference type="Proteomes" id="UP000587211"/>
    </source>
</evidence>
<feature type="transmembrane region" description="Helical" evidence="1">
    <location>
        <begin position="38"/>
        <end position="57"/>
    </location>
</feature>
<dbReference type="InterPro" id="IPR001107">
    <property type="entry name" value="Band_7"/>
</dbReference>
<keyword evidence="4" id="KW-0378">Hydrolase</keyword>
<keyword evidence="1" id="KW-1133">Transmembrane helix</keyword>
<sequence>MFMVFVLVVLVVGFVVSLLVRRQLRSSGRSAAPATWTALGLGLLALVVAFVSMTAIVPTREIGVVTSFGRPVDVLSNGLHLKAPWEKVNKLDGTIQTDNFTGQDHAIDVRIGNGSTAGVDATIRWRIKLDAGKELYQDYRQMENIRDSLVTRELKAALNEVLGDYDPLASVKQGTSADGTTTSAGVDLNAFSQLVQEALAKRVGDDVEVKSVILPIVRFDQQTQEKINAYQAEVANTRIAEQREATAKAQAQANKNLAGSVSRDPNVLVSKCLDTLEEMVKAGQEVPIGFSCWPGSAGTSVVLPQAGRAAASDDR</sequence>
<protein>
    <submittedName>
        <fullName evidence="4">Regulator of protease activity HflC (Stomatin/prohibitin superfamily)</fullName>
    </submittedName>
    <submittedName>
        <fullName evidence="3">SPFH domain-containing protein</fullName>
    </submittedName>
</protein>
<evidence type="ECO:0000256" key="1">
    <source>
        <dbReference type="SAM" id="Phobius"/>
    </source>
</evidence>
<evidence type="ECO:0000313" key="4">
    <source>
        <dbReference type="EMBL" id="NYI38992.1"/>
    </source>
</evidence>
<dbReference type="Proteomes" id="UP000587211">
    <property type="component" value="Unassembled WGS sequence"/>
</dbReference>
<dbReference type="PANTHER" id="PTHR42911:SF2">
    <property type="entry name" value="PROHIBITIN FAMILY PROTEIN"/>
    <property type="match status" value="1"/>
</dbReference>
<dbReference type="EMBL" id="JACWMT010000004">
    <property type="protein sequence ID" value="MBD1271819.1"/>
    <property type="molecule type" value="Genomic_DNA"/>
</dbReference>
<name>A0A8I0G2R5_9ACTN</name>
<comment type="caution">
    <text evidence="3">The sequence shown here is derived from an EMBL/GenBank/DDBJ whole genome shotgun (WGS) entry which is preliminary data.</text>
</comment>
<reference evidence="3" key="2">
    <citation type="submission" date="2020-09" db="EMBL/GenBank/DDBJ databases">
        <title>Novel species in genus Aeromicrobium.</title>
        <authorList>
            <person name="Zhang G."/>
        </authorList>
    </citation>
    <scope>NUCLEOTIDE SEQUENCE</scope>
    <source>
        <strain evidence="3">SSW1-57</strain>
    </source>
</reference>
<feature type="domain" description="Band 7" evidence="2">
    <location>
        <begin position="56"/>
        <end position="251"/>
    </location>
</feature>
<proteinExistence type="predicted"/>
<dbReference type="GO" id="GO:0006508">
    <property type="term" value="P:proteolysis"/>
    <property type="evidence" value="ECO:0007669"/>
    <property type="project" value="UniProtKB-KW"/>
</dbReference>
<keyword evidence="1" id="KW-0812">Transmembrane</keyword>
<dbReference type="GO" id="GO:0008233">
    <property type="term" value="F:peptidase activity"/>
    <property type="evidence" value="ECO:0007669"/>
    <property type="project" value="UniProtKB-KW"/>
</dbReference>
<reference evidence="4 5" key="1">
    <citation type="submission" date="2020-07" db="EMBL/GenBank/DDBJ databases">
        <title>Sequencing the genomes of 1000 actinobacteria strains.</title>
        <authorList>
            <person name="Klenk H.-P."/>
        </authorList>
    </citation>
    <scope>NUCLEOTIDE SEQUENCE [LARGE SCALE GENOMIC DNA]</scope>
    <source>
        <strain evidence="4 5">DSM 19087</strain>
    </source>
</reference>
<dbReference type="Pfam" id="PF01145">
    <property type="entry name" value="Band_7"/>
    <property type="match status" value="1"/>
</dbReference>
<evidence type="ECO:0000259" key="2">
    <source>
        <dbReference type="Pfam" id="PF01145"/>
    </source>
</evidence>
<organism evidence="3 6">
    <name type="scientific">Aeromicrobium tamlense</name>
    <dbReference type="NCBI Taxonomy" id="375541"/>
    <lineage>
        <taxon>Bacteria</taxon>
        <taxon>Bacillati</taxon>
        <taxon>Actinomycetota</taxon>
        <taxon>Actinomycetes</taxon>
        <taxon>Propionibacteriales</taxon>
        <taxon>Nocardioidaceae</taxon>
        <taxon>Aeromicrobium</taxon>
    </lineage>
</organism>
<evidence type="ECO:0000313" key="6">
    <source>
        <dbReference type="Proteomes" id="UP000659061"/>
    </source>
</evidence>
<keyword evidence="1" id="KW-0472">Membrane</keyword>
<dbReference type="EMBL" id="JACBZN010000001">
    <property type="protein sequence ID" value="NYI38992.1"/>
    <property type="molecule type" value="Genomic_DNA"/>
</dbReference>
<evidence type="ECO:0000313" key="3">
    <source>
        <dbReference type="EMBL" id="MBD1271819.1"/>
    </source>
</evidence>
<keyword evidence="4" id="KW-0645">Protease</keyword>